<keyword evidence="6 12" id="KW-1133">Transmembrane helix</keyword>
<keyword evidence="10" id="KW-1208">Phospholipid metabolism</keyword>
<keyword evidence="14" id="KW-1185">Reference proteome</keyword>
<evidence type="ECO:0000256" key="9">
    <source>
        <dbReference type="ARBA" id="ARBA00023209"/>
    </source>
</evidence>
<comment type="subcellular location">
    <subcellularLocation>
        <location evidence="1">Membrane</location>
        <topology evidence="1">Multi-pass membrane protein</topology>
    </subcellularLocation>
</comment>
<feature type="transmembrane region" description="Helical" evidence="12">
    <location>
        <begin position="141"/>
        <end position="161"/>
    </location>
</feature>
<dbReference type="InterPro" id="IPR043130">
    <property type="entry name" value="CDP-OH_PTrfase_TM_dom"/>
</dbReference>
<feature type="transmembrane region" description="Helical" evidence="12">
    <location>
        <begin position="47"/>
        <end position="67"/>
    </location>
</feature>
<evidence type="ECO:0000256" key="6">
    <source>
        <dbReference type="ARBA" id="ARBA00022989"/>
    </source>
</evidence>
<dbReference type="RefSeq" id="WP_345604460.1">
    <property type="nucleotide sequence ID" value="NZ_BAABJO010000006.1"/>
</dbReference>
<dbReference type="InterPro" id="IPR050324">
    <property type="entry name" value="CDP-alcohol_PTase-I"/>
</dbReference>
<keyword evidence="5 12" id="KW-0812">Transmembrane</keyword>
<protein>
    <submittedName>
        <fullName evidence="13">CDP-alcohol phosphatidyltransferase family protein</fullName>
    </submittedName>
</protein>
<comment type="similarity">
    <text evidence="2 11">Belongs to the CDP-alcohol phosphatidyltransferase class-I family.</text>
</comment>
<comment type="caution">
    <text evidence="13">The sequence shown here is derived from an EMBL/GenBank/DDBJ whole genome shotgun (WGS) entry which is preliminary data.</text>
</comment>
<evidence type="ECO:0000256" key="11">
    <source>
        <dbReference type="RuleBase" id="RU003750"/>
    </source>
</evidence>
<dbReference type="PANTHER" id="PTHR14269:SF62">
    <property type="entry name" value="CDP-DIACYLGLYCEROL--GLYCEROL-3-PHOSPHATE 3-PHOSPHATIDYLTRANSFERASE 1, CHLOROPLASTIC"/>
    <property type="match status" value="1"/>
</dbReference>
<dbReference type="Pfam" id="PF01066">
    <property type="entry name" value="CDP-OH_P_transf"/>
    <property type="match status" value="1"/>
</dbReference>
<evidence type="ECO:0000256" key="4">
    <source>
        <dbReference type="ARBA" id="ARBA00022679"/>
    </source>
</evidence>
<evidence type="ECO:0000256" key="2">
    <source>
        <dbReference type="ARBA" id="ARBA00010441"/>
    </source>
</evidence>
<evidence type="ECO:0000256" key="3">
    <source>
        <dbReference type="ARBA" id="ARBA00022516"/>
    </source>
</evidence>
<feature type="transmembrane region" description="Helical" evidence="12">
    <location>
        <begin position="109"/>
        <end position="129"/>
    </location>
</feature>
<evidence type="ECO:0000256" key="12">
    <source>
        <dbReference type="SAM" id="Phobius"/>
    </source>
</evidence>
<keyword evidence="7" id="KW-0443">Lipid metabolism</keyword>
<accession>A0ABP9NF59</accession>
<dbReference type="PIRSF" id="PIRSF000847">
    <property type="entry name" value="Phos_ph_gly_syn"/>
    <property type="match status" value="1"/>
</dbReference>
<gene>
    <name evidence="13" type="ORF">GCM10023320_18530</name>
</gene>
<name>A0ABP9NF59_9PSEU</name>
<organism evidence="13 14">
    <name type="scientific">Pseudonocardia adelaidensis</name>
    <dbReference type="NCBI Taxonomy" id="648754"/>
    <lineage>
        <taxon>Bacteria</taxon>
        <taxon>Bacillati</taxon>
        <taxon>Actinomycetota</taxon>
        <taxon>Actinomycetes</taxon>
        <taxon>Pseudonocardiales</taxon>
        <taxon>Pseudonocardiaceae</taxon>
        <taxon>Pseudonocardia</taxon>
    </lineage>
</organism>
<keyword evidence="9" id="KW-0594">Phospholipid biosynthesis</keyword>
<sequence>MAEPSLTSLLAQLGRDRVLTVPNLLSLLRLAGVPVFLYLLLVPGGAAWGADVWAIVVLALGGITDWLDGKLARLLGQYSALGALLDPAVDRLYILAALLALGVRDVVPWWAVIALVARDLVLAATLPVLRSRGYGPYQVTYLGKGATFLLLYAFPLLLAAQAQGWFADLARPFAYAFSVWGTALYLYTGALYLAQFVRALRTPVDRAGVAGGPPPED</sequence>
<feature type="transmembrane region" description="Helical" evidence="12">
    <location>
        <begin position="173"/>
        <end position="194"/>
    </location>
</feature>
<evidence type="ECO:0000256" key="5">
    <source>
        <dbReference type="ARBA" id="ARBA00022692"/>
    </source>
</evidence>
<evidence type="ECO:0000256" key="10">
    <source>
        <dbReference type="ARBA" id="ARBA00023264"/>
    </source>
</evidence>
<feature type="transmembrane region" description="Helical" evidence="12">
    <location>
        <begin position="21"/>
        <end position="41"/>
    </location>
</feature>
<dbReference type="InterPro" id="IPR048254">
    <property type="entry name" value="CDP_ALCOHOL_P_TRANSF_CS"/>
</dbReference>
<dbReference type="InterPro" id="IPR000462">
    <property type="entry name" value="CDP-OH_P_trans"/>
</dbReference>
<evidence type="ECO:0000256" key="8">
    <source>
        <dbReference type="ARBA" id="ARBA00023136"/>
    </source>
</evidence>
<keyword evidence="8 12" id="KW-0472">Membrane</keyword>
<proteinExistence type="inferred from homology"/>
<evidence type="ECO:0000256" key="1">
    <source>
        <dbReference type="ARBA" id="ARBA00004141"/>
    </source>
</evidence>
<dbReference type="EMBL" id="BAABJO010000006">
    <property type="protein sequence ID" value="GAA5116991.1"/>
    <property type="molecule type" value="Genomic_DNA"/>
</dbReference>
<dbReference type="PROSITE" id="PS00379">
    <property type="entry name" value="CDP_ALCOHOL_P_TRANSF"/>
    <property type="match status" value="1"/>
</dbReference>
<dbReference type="PANTHER" id="PTHR14269">
    <property type="entry name" value="CDP-DIACYLGLYCEROL--GLYCEROL-3-PHOSPHATE 3-PHOSPHATIDYLTRANSFERASE-RELATED"/>
    <property type="match status" value="1"/>
</dbReference>
<dbReference type="Proteomes" id="UP001500804">
    <property type="component" value="Unassembled WGS sequence"/>
</dbReference>
<keyword evidence="4 11" id="KW-0808">Transferase</keyword>
<evidence type="ECO:0000256" key="7">
    <source>
        <dbReference type="ARBA" id="ARBA00023098"/>
    </source>
</evidence>
<evidence type="ECO:0000313" key="14">
    <source>
        <dbReference type="Proteomes" id="UP001500804"/>
    </source>
</evidence>
<dbReference type="Gene3D" id="1.20.120.1760">
    <property type="match status" value="1"/>
</dbReference>
<reference evidence="14" key="1">
    <citation type="journal article" date="2019" name="Int. J. Syst. Evol. Microbiol.">
        <title>The Global Catalogue of Microorganisms (GCM) 10K type strain sequencing project: providing services to taxonomists for standard genome sequencing and annotation.</title>
        <authorList>
            <consortium name="The Broad Institute Genomics Platform"/>
            <consortium name="The Broad Institute Genome Sequencing Center for Infectious Disease"/>
            <person name="Wu L."/>
            <person name="Ma J."/>
        </authorList>
    </citation>
    <scope>NUCLEOTIDE SEQUENCE [LARGE SCALE GENOMIC DNA]</scope>
    <source>
        <strain evidence="14">JCM 18302</strain>
    </source>
</reference>
<evidence type="ECO:0000313" key="13">
    <source>
        <dbReference type="EMBL" id="GAA5116991.1"/>
    </source>
</evidence>
<keyword evidence="3" id="KW-0444">Lipid biosynthesis</keyword>
<dbReference type="InterPro" id="IPR004570">
    <property type="entry name" value="Phosphatidylglycerol_P_synth"/>
</dbReference>